<dbReference type="PROSITE" id="PS00455">
    <property type="entry name" value="AMP_BINDING"/>
    <property type="match status" value="1"/>
</dbReference>
<comment type="caution">
    <text evidence="4">The sequence shown here is derived from an EMBL/GenBank/DDBJ whole genome shotgun (WGS) entry which is preliminary data.</text>
</comment>
<keyword evidence="5" id="KW-1185">Reference proteome</keyword>
<organism evidence="4 5">
    <name type="scientific">Halocaridina rubra</name>
    <name type="common">Hawaiian red shrimp</name>
    <dbReference type="NCBI Taxonomy" id="373956"/>
    <lineage>
        <taxon>Eukaryota</taxon>
        <taxon>Metazoa</taxon>
        <taxon>Ecdysozoa</taxon>
        <taxon>Arthropoda</taxon>
        <taxon>Crustacea</taxon>
        <taxon>Multicrustacea</taxon>
        <taxon>Malacostraca</taxon>
        <taxon>Eumalacostraca</taxon>
        <taxon>Eucarida</taxon>
        <taxon>Decapoda</taxon>
        <taxon>Pleocyemata</taxon>
        <taxon>Caridea</taxon>
        <taxon>Atyoidea</taxon>
        <taxon>Atyidae</taxon>
        <taxon>Halocaridina</taxon>
    </lineage>
</organism>
<evidence type="ECO:0000259" key="2">
    <source>
        <dbReference type="Pfam" id="PF00501"/>
    </source>
</evidence>
<dbReference type="InterPro" id="IPR042099">
    <property type="entry name" value="ANL_N_sf"/>
</dbReference>
<evidence type="ECO:0000313" key="5">
    <source>
        <dbReference type="Proteomes" id="UP001381693"/>
    </source>
</evidence>
<evidence type="ECO:0000259" key="3">
    <source>
        <dbReference type="Pfam" id="PF16177"/>
    </source>
</evidence>
<name>A0AAN8XUI3_HALRR</name>
<reference evidence="4 5" key="1">
    <citation type="submission" date="2023-11" db="EMBL/GenBank/DDBJ databases">
        <title>Halocaridina rubra genome assembly.</title>
        <authorList>
            <person name="Smith C."/>
        </authorList>
    </citation>
    <scope>NUCLEOTIDE SEQUENCE [LARGE SCALE GENOMIC DNA]</scope>
    <source>
        <strain evidence="4">EP-1</strain>
        <tissue evidence="4">Whole</tissue>
    </source>
</reference>
<dbReference type="Gene3D" id="3.40.50.12780">
    <property type="entry name" value="N-terminal domain of ligase-like"/>
    <property type="match status" value="1"/>
</dbReference>
<dbReference type="AlphaFoldDB" id="A0AAN8XUI3"/>
<evidence type="ECO:0000256" key="1">
    <source>
        <dbReference type="ARBA" id="ARBA00006432"/>
    </source>
</evidence>
<evidence type="ECO:0000313" key="4">
    <source>
        <dbReference type="EMBL" id="KAK7084469.1"/>
    </source>
</evidence>
<sequence>MGRSRKDPRLTARGFLKLHRYRGSTAHAVDIDVTAQPTQSARGLAGNILTASTQLMFLARDWPTTSQEESPVSCLFCARTDRRLSTDFNNLIMAPSDNICLWRPDSRKKTKIDDFREYVNKIYNLSLGNYHDLYQWSVDQYADFWECWWDYGNFVYSSPPTQIVDTSLDITRVPRWFTGAKLNFAENLLRFQDDRVALYATGEGQSGISNITYKQLYNRVGAYARALRDCGVSSGDRVVGYLPNCPQTIEAMLGTAALGATWSSTSPDFGIAGVLERFSQIDPIVLFSVDAVVYNGKVHDHLTKVKKVVSGLKHLLKVIIIPFVHKKHDLDISDIPNSVFLDDFLLDFEGDEPIEFEQVPFHHPLFIMFSSGTTGVPKCMVHSVGGSLVQIAKEHVLHCDLSRNDVLTYYTTTGWMMWNWLVVGLFSGCSLFLYDGSPLLPTPSILWDLVDKIGWSED</sequence>
<dbReference type="InterPro" id="IPR020845">
    <property type="entry name" value="AMP-binding_CS"/>
</dbReference>
<gene>
    <name evidence="4" type="ORF">SK128_007242</name>
</gene>
<proteinExistence type="inferred from homology"/>
<dbReference type="InterPro" id="IPR032387">
    <property type="entry name" value="ACAS_N"/>
</dbReference>
<dbReference type="PANTHER" id="PTHR42921">
    <property type="entry name" value="ACETOACETYL-COA SYNTHETASE"/>
    <property type="match status" value="1"/>
</dbReference>
<dbReference type="Pfam" id="PF00501">
    <property type="entry name" value="AMP-binding"/>
    <property type="match status" value="1"/>
</dbReference>
<protein>
    <recommendedName>
        <fullName evidence="6">Acetoacetyl-CoA synthetase</fullName>
    </recommendedName>
</protein>
<dbReference type="Proteomes" id="UP001381693">
    <property type="component" value="Unassembled WGS sequence"/>
</dbReference>
<comment type="similarity">
    <text evidence="1">Belongs to the ATP-dependent AMP-binding enzyme family.</text>
</comment>
<feature type="domain" description="Acetyl-coenzyme A synthetase N-terminal" evidence="3">
    <location>
        <begin position="130"/>
        <end position="187"/>
    </location>
</feature>
<dbReference type="Pfam" id="PF16177">
    <property type="entry name" value="ACAS_N"/>
    <property type="match status" value="1"/>
</dbReference>
<dbReference type="EMBL" id="JAXCGZ010002078">
    <property type="protein sequence ID" value="KAK7084469.1"/>
    <property type="molecule type" value="Genomic_DNA"/>
</dbReference>
<accession>A0AAN8XUI3</accession>
<dbReference type="GO" id="GO:0030729">
    <property type="term" value="F:acetoacetate-CoA ligase activity"/>
    <property type="evidence" value="ECO:0007669"/>
    <property type="project" value="TreeGrafter"/>
</dbReference>
<feature type="domain" description="AMP-dependent synthetase/ligase" evidence="2">
    <location>
        <begin position="190"/>
        <end position="453"/>
    </location>
</feature>
<evidence type="ECO:0008006" key="6">
    <source>
        <dbReference type="Google" id="ProtNLM"/>
    </source>
</evidence>
<dbReference type="PANTHER" id="PTHR42921:SF1">
    <property type="entry name" value="ACETOACETYL-COA SYNTHETASE"/>
    <property type="match status" value="1"/>
</dbReference>
<dbReference type="InterPro" id="IPR000873">
    <property type="entry name" value="AMP-dep_synth/lig_dom"/>
</dbReference>
<dbReference type="SUPFAM" id="SSF56801">
    <property type="entry name" value="Acetyl-CoA synthetase-like"/>
    <property type="match status" value="1"/>
</dbReference>